<comment type="caution">
    <text evidence="1">The sequence shown here is derived from an EMBL/GenBank/DDBJ whole genome shotgun (WGS) entry which is preliminary data.</text>
</comment>
<organism evidence="1 2">
    <name type="scientific">Candidatus Limenecus avicola</name>
    <dbReference type="NCBI Taxonomy" id="2840847"/>
    <lineage>
        <taxon>Bacteria</taxon>
        <taxon>Bacillati</taxon>
        <taxon>Bacillota</taxon>
        <taxon>Clostridia</taxon>
        <taxon>Eubacteriales</taxon>
        <taxon>Clostridiaceae</taxon>
        <taxon>Clostridiaceae incertae sedis</taxon>
        <taxon>Candidatus Limenecus</taxon>
    </lineage>
</organism>
<dbReference type="AlphaFoldDB" id="A0A9D1MYY2"/>
<protein>
    <submittedName>
        <fullName evidence="1">Uncharacterized protein</fullName>
    </submittedName>
</protein>
<sequence length="195" mass="22364">MKIASGNSKTTVNLKLNKQKNFNQQTLNFKGWNFETVKKIEEQTTSTKLLSDVLNTAINNLGDAIHIISGKDLNHTAKELKDIVNQSFSFGWPARMFVNLIQDERIKYPIFLKKLQLADQKSDLLEILGCNGRIFDKKASFKPLSYYKLEGARNKYKLEINGLDSFKFDTNVNKENAAEFMFFTNTDSFINKFGN</sequence>
<gene>
    <name evidence="1" type="ORF">IAD26_01200</name>
</gene>
<reference evidence="1" key="1">
    <citation type="submission" date="2020-10" db="EMBL/GenBank/DDBJ databases">
        <authorList>
            <person name="Gilroy R."/>
        </authorList>
    </citation>
    <scope>NUCLEOTIDE SEQUENCE</scope>
    <source>
        <strain evidence="1">CHK154-7741</strain>
    </source>
</reference>
<proteinExistence type="predicted"/>
<name>A0A9D1MYY2_9CLOT</name>
<dbReference type="EMBL" id="DVOD01000010">
    <property type="protein sequence ID" value="HIU91730.1"/>
    <property type="molecule type" value="Genomic_DNA"/>
</dbReference>
<dbReference type="Proteomes" id="UP000886748">
    <property type="component" value="Unassembled WGS sequence"/>
</dbReference>
<accession>A0A9D1MYY2</accession>
<evidence type="ECO:0000313" key="1">
    <source>
        <dbReference type="EMBL" id="HIU91730.1"/>
    </source>
</evidence>
<evidence type="ECO:0000313" key="2">
    <source>
        <dbReference type="Proteomes" id="UP000886748"/>
    </source>
</evidence>
<reference evidence="1" key="2">
    <citation type="journal article" date="2021" name="PeerJ">
        <title>Extensive microbial diversity within the chicken gut microbiome revealed by metagenomics and culture.</title>
        <authorList>
            <person name="Gilroy R."/>
            <person name="Ravi A."/>
            <person name="Getino M."/>
            <person name="Pursley I."/>
            <person name="Horton D.L."/>
            <person name="Alikhan N.F."/>
            <person name="Baker D."/>
            <person name="Gharbi K."/>
            <person name="Hall N."/>
            <person name="Watson M."/>
            <person name="Adriaenssens E.M."/>
            <person name="Foster-Nyarko E."/>
            <person name="Jarju S."/>
            <person name="Secka A."/>
            <person name="Antonio M."/>
            <person name="Oren A."/>
            <person name="Chaudhuri R.R."/>
            <person name="La Ragione R."/>
            <person name="Hildebrand F."/>
            <person name="Pallen M.J."/>
        </authorList>
    </citation>
    <scope>NUCLEOTIDE SEQUENCE</scope>
    <source>
        <strain evidence="1">CHK154-7741</strain>
    </source>
</reference>